<reference evidence="4 5" key="1">
    <citation type="submission" date="2020-01" db="EMBL/GenBank/DDBJ databases">
        <authorList>
            <consortium name="DOE Joint Genome Institute"/>
            <person name="Haridas S."/>
            <person name="Albert R."/>
            <person name="Binder M."/>
            <person name="Bloem J."/>
            <person name="Labutti K."/>
            <person name="Salamov A."/>
            <person name="Andreopoulos B."/>
            <person name="Baker S.E."/>
            <person name="Barry K."/>
            <person name="Bills G."/>
            <person name="Bluhm B.H."/>
            <person name="Cannon C."/>
            <person name="Castanera R."/>
            <person name="Culley D.E."/>
            <person name="Daum C."/>
            <person name="Ezra D."/>
            <person name="Gonzalez J.B."/>
            <person name="Henrissat B."/>
            <person name="Kuo A."/>
            <person name="Liang C."/>
            <person name="Lipzen A."/>
            <person name="Lutzoni F."/>
            <person name="Magnuson J."/>
            <person name="Mondo S."/>
            <person name="Nolan M."/>
            <person name="Ohm R."/>
            <person name="Pangilinan J."/>
            <person name="Park H.-J.H."/>
            <person name="Ramirez L."/>
            <person name="Alfaro M."/>
            <person name="Sun H."/>
            <person name="Tritt A."/>
            <person name="Yoshinaga Y."/>
            <person name="Zwiers L.-H.L."/>
            <person name="Turgeon B.G."/>
            <person name="Goodwin S.B."/>
            <person name="Spatafora J.W."/>
            <person name="Crous P.W."/>
            <person name="Grigoriev I.V."/>
        </authorList>
    </citation>
    <scope>NUCLEOTIDE SEQUENCE [LARGE SCALE GENOMIC DNA]</scope>
    <source>
        <strain evidence="4 5">CBS 611.86</strain>
    </source>
</reference>
<dbReference type="InterPro" id="IPR036020">
    <property type="entry name" value="WW_dom_sf"/>
</dbReference>
<dbReference type="FunFam" id="2.20.70.10:FF:000049">
    <property type="entry name" value="Transcription elongation regulator 1-like"/>
    <property type="match status" value="1"/>
</dbReference>
<feature type="region of interest" description="Disordered" evidence="2">
    <location>
        <begin position="230"/>
        <end position="275"/>
    </location>
</feature>
<comment type="caution">
    <text evidence="4">The sequence shown here is derived from an EMBL/GenBank/DDBJ whole genome shotgun (WGS) entry which is preliminary data.</text>
</comment>
<dbReference type="CDD" id="cd00201">
    <property type="entry name" value="WW"/>
    <property type="match status" value="1"/>
</dbReference>
<keyword evidence="1" id="KW-0677">Repeat</keyword>
<keyword evidence="5" id="KW-1185">Reference proteome</keyword>
<feature type="domain" description="WW" evidence="3">
    <location>
        <begin position="13"/>
        <end position="46"/>
    </location>
</feature>
<organism evidence="4 5">
    <name type="scientific">Massariosphaeria phaeospora</name>
    <dbReference type="NCBI Taxonomy" id="100035"/>
    <lineage>
        <taxon>Eukaryota</taxon>
        <taxon>Fungi</taxon>
        <taxon>Dikarya</taxon>
        <taxon>Ascomycota</taxon>
        <taxon>Pezizomycotina</taxon>
        <taxon>Dothideomycetes</taxon>
        <taxon>Pleosporomycetidae</taxon>
        <taxon>Pleosporales</taxon>
        <taxon>Pleosporales incertae sedis</taxon>
        <taxon>Massariosphaeria</taxon>
    </lineage>
</organism>
<dbReference type="PANTHER" id="PTHR15377:SF3">
    <property type="entry name" value="WW DOMAIN-CONTAINING PROTEIN"/>
    <property type="match status" value="1"/>
</dbReference>
<dbReference type="Pfam" id="PF00397">
    <property type="entry name" value="WW"/>
    <property type="match status" value="1"/>
</dbReference>
<evidence type="ECO:0000256" key="2">
    <source>
        <dbReference type="SAM" id="MobiDB-lite"/>
    </source>
</evidence>
<dbReference type="PROSITE" id="PS01159">
    <property type="entry name" value="WW_DOMAIN_1"/>
    <property type="match status" value="1"/>
</dbReference>
<evidence type="ECO:0000259" key="3">
    <source>
        <dbReference type="PROSITE" id="PS50020"/>
    </source>
</evidence>
<dbReference type="SUPFAM" id="SSF81698">
    <property type="entry name" value="FF domain"/>
    <property type="match status" value="1"/>
</dbReference>
<sequence length="436" mass="50543">MATIPSGPPPAMMPLPAGWTEHTAPTGHMYYFHKETNKSTYVRPAPEVPLVQSPMHALPPRPPPFSFDAEANHDNVNPTAPQFSSNAKQQMQNLIFGGPPPRHSHQDRGQQQRGGHRGGFRGGHNSFQDQRRAPQDRPKHRDDIPNCAPWVLVRTKLGRRFVWNKDTNESFWKFPPDVMKGVVEFDRIQRERKERRERGEPSDAEDDAAMAEVEADLAAMEEEVEQQVVEVDGEVGMDDDEEYEEVEVTDDEGDEAGNASKRQRTEEPVDDQPVEMGEDDIAWQLAQMEAMEGDYGEEQEEEEEGLPLTDEDLRALFKELLDDTQLSPYTPWDKFLSEGALFEDERYKALPTMKARKDCFSEWCKERIQMQKEQKANQPKQDPKVQYMAFLDKFASKKLYWAEFRRKYRKDPEMKDAKLSDKEKETLYRDYVKKMR</sequence>
<dbReference type="SUPFAM" id="SSF51045">
    <property type="entry name" value="WW domain"/>
    <property type="match status" value="2"/>
</dbReference>
<dbReference type="Proteomes" id="UP000481861">
    <property type="component" value="Unassembled WGS sequence"/>
</dbReference>
<feature type="region of interest" description="Disordered" evidence="2">
    <location>
        <begin position="93"/>
        <end position="144"/>
    </location>
</feature>
<gene>
    <name evidence="4" type="ORF">BDV95DRAFT_608175</name>
</gene>
<dbReference type="InterPro" id="IPR045148">
    <property type="entry name" value="TCRG1-like"/>
</dbReference>
<dbReference type="InterPro" id="IPR001202">
    <property type="entry name" value="WW_dom"/>
</dbReference>
<proteinExistence type="predicted"/>
<dbReference type="OrthoDB" id="410044at2759"/>
<feature type="compositionally biased region" description="Basic and acidic residues" evidence="2">
    <location>
        <begin position="129"/>
        <end position="144"/>
    </location>
</feature>
<dbReference type="SMART" id="SM00441">
    <property type="entry name" value="FF"/>
    <property type="match status" value="1"/>
</dbReference>
<dbReference type="GO" id="GO:0070063">
    <property type="term" value="F:RNA polymerase binding"/>
    <property type="evidence" value="ECO:0007669"/>
    <property type="project" value="InterPro"/>
</dbReference>
<dbReference type="Gene3D" id="2.20.70.10">
    <property type="match status" value="2"/>
</dbReference>
<dbReference type="SMART" id="SM00456">
    <property type="entry name" value="WW"/>
    <property type="match status" value="2"/>
</dbReference>
<dbReference type="InterPro" id="IPR036517">
    <property type="entry name" value="FF_domain_sf"/>
</dbReference>
<accession>A0A7C8MLX9</accession>
<dbReference type="PROSITE" id="PS50020">
    <property type="entry name" value="WW_DOMAIN_2"/>
    <property type="match status" value="1"/>
</dbReference>
<evidence type="ECO:0000313" key="5">
    <source>
        <dbReference type="Proteomes" id="UP000481861"/>
    </source>
</evidence>
<dbReference type="Gene3D" id="1.10.10.440">
    <property type="entry name" value="FF domain"/>
    <property type="match status" value="2"/>
</dbReference>
<dbReference type="EMBL" id="JAADJZ010000014">
    <property type="protein sequence ID" value="KAF2870165.1"/>
    <property type="molecule type" value="Genomic_DNA"/>
</dbReference>
<dbReference type="GO" id="GO:0005634">
    <property type="term" value="C:nucleus"/>
    <property type="evidence" value="ECO:0007669"/>
    <property type="project" value="TreeGrafter"/>
</dbReference>
<dbReference type="AlphaFoldDB" id="A0A7C8MLX9"/>
<feature type="compositionally biased region" description="Acidic residues" evidence="2">
    <location>
        <begin position="230"/>
        <end position="255"/>
    </location>
</feature>
<name>A0A7C8MLX9_9PLEO</name>
<evidence type="ECO:0000256" key="1">
    <source>
        <dbReference type="ARBA" id="ARBA00022737"/>
    </source>
</evidence>
<dbReference type="GO" id="GO:0003712">
    <property type="term" value="F:transcription coregulator activity"/>
    <property type="evidence" value="ECO:0007669"/>
    <property type="project" value="TreeGrafter"/>
</dbReference>
<protein>
    <recommendedName>
        <fullName evidence="3">WW domain-containing protein</fullName>
    </recommendedName>
</protein>
<dbReference type="PANTHER" id="PTHR15377">
    <property type="entry name" value="TRANSCRIPTION ELONGATION REGULATOR 1"/>
    <property type="match status" value="1"/>
</dbReference>
<dbReference type="InterPro" id="IPR002713">
    <property type="entry name" value="FF_domain"/>
</dbReference>
<dbReference type="Pfam" id="PF01846">
    <property type="entry name" value="FF"/>
    <property type="match status" value="1"/>
</dbReference>
<evidence type="ECO:0000313" key="4">
    <source>
        <dbReference type="EMBL" id="KAF2870165.1"/>
    </source>
</evidence>